<gene>
    <name evidence="2" type="ORF">NCTC12858_01413</name>
</gene>
<dbReference type="EMBL" id="LS483447">
    <property type="protein sequence ID" value="SQH73552.1"/>
    <property type="molecule type" value="Genomic_DNA"/>
</dbReference>
<name>A0A2X4SHY8_9PORP</name>
<evidence type="ECO:0000256" key="1">
    <source>
        <dbReference type="SAM" id="Phobius"/>
    </source>
</evidence>
<keyword evidence="1" id="KW-1133">Transmembrane helix</keyword>
<sequence>MSDILNKARRTRHIFVVARAISFGLSLCYILFCISAVFLGNYILAHDYEANPYPSFWEANRALVIILPAFLLISISAGVLPSLYKQISKTQQAMIQKVIACLYPDVECSLGHAPFSRSKIVGSLLFGRAHIKSCHSYGYVKLASADGSPTITAHDIVIPSFGKTATLEKSQIGAFLVTIKYLLENIVSPYPDAGYGAKGMFVQIPLNRSFEGKVIILPDHMEEKIDYLAQAIQSLKSVHGSKPVFMEDPEFERKFVVYSDDEILARYILTPSMMLRITALRNQYGRDIMCSFVRNTFTLFVPIPEGFLSLHGKQTKKTSPIGELSASIETTKSIVQELKLNSRIFTNQ</sequence>
<dbReference type="Pfam" id="PF11335">
    <property type="entry name" value="DUF3137"/>
    <property type="match status" value="1"/>
</dbReference>
<keyword evidence="3" id="KW-1185">Reference proteome</keyword>
<feature type="transmembrane region" description="Helical" evidence="1">
    <location>
        <begin position="21"/>
        <end position="43"/>
    </location>
</feature>
<keyword evidence="1" id="KW-0812">Transmembrane</keyword>
<dbReference type="KEGG" id="pcre:NCTC12858_01413"/>
<protein>
    <submittedName>
        <fullName evidence="2">Protein of uncharacterized function (DUF3137)</fullName>
    </submittedName>
</protein>
<organism evidence="2 3">
    <name type="scientific">Porphyromonas crevioricanis</name>
    <dbReference type="NCBI Taxonomy" id="393921"/>
    <lineage>
        <taxon>Bacteria</taxon>
        <taxon>Pseudomonadati</taxon>
        <taxon>Bacteroidota</taxon>
        <taxon>Bacteroidia</taxon>
        <taxon>Bacteroidales</taxon>
        <taxon>Porphyromonadaceae</taxon>
        <taxon>Porphyromonas</taxon>
    </lineage>
</organism>
<evidence type="ECO:0000313" key="2">
    <source>
        <dbReference type="EMBL" id="SQH73552.1"/>
    </source>
</evidence>
<evidence type="ECO:0000313" key="3">
    <source>
        <dbReference type="Proteomes" id="UP000249300"/>
    </source>
</evidence>
<reference evidence="2 3" key="1">
    <citation type="submission" date="2018-06" db="EMBL/GenBank/DDBJ databases">
        <authorList>
            <consortium name="Pathogen Informatics"/>
            <person name="Doyle S."/>
        </authorList>
    </citation>
    <scope>NUCLEOTIDE SEQUENCE [LARGE SCALE GENOMIC DNA]</scope>
    <source>
        <strain evidence="2 3">NCTC12858</strain>
    </source>
</reference>
<dbReference type="Proteomes" id="UP000249300">
    <property type="component" value="Chromosome 1"/>
</dbReference>
<proteinExistence type="predicted"/>
<dbReference type="AlphaFoldDB" id="A0A2X4SHY8"/>
<dbReference type="InterPro" id="IPR021484">
    <property type="entry name" value="DUF3137"/>
</dbReference>
<feature type="transmembrane region" description="Helical" evidence="1">
    <location>
        <begin position="63"/>
        <end position="84"/>
    </location>
</feature>
<accession>A0A2X4SHY8</accession>
<keyword evidence="1" id="KW-0472">Membrane</keyword>